<proteinExistence type="predicted"/>
<sequence>MAGDDLTATPRLATKAMLKHDGVRGVELLLLPERVVLLNKSGAAILGLCDGSRTVRQLVDQLEHEFDATDLVNDVMSFLDDASGQGWVVVT</sequence>
<evidence type="ECO:0000313" key="4">
    <source>
        <dbReference type="EMBL" id="MBP2369601.1"/>
    </source>
</evidence>
<dbReference type="RefSeq" id="WP_210031854.1">
    <property type="nucleotide sequence ID" value="NZ_JAGINU010000001.1"/>
</dbReference>
<keyword evidence="5" id="KW-1185">Reference proteome</keyword>
<gene>
    <name evidence="4" type="ORF">JOF36_005297</name>
</gene>
<dbReference type="Pfam" id="PF05402">
    <property type="entry name" value="PqqD"/>
    <property type="match status" value="1"/>
</dbReference>
<dbReference type="InterPro" id="IPR022479">
    <property type="entry name" value="PqqD_bac"/>
</dbReference>
<dbReference type="NCBIfam" id="TIGR03859">
    <property type="entry name" value="PQQ_PqqD"/>
    <property type="match status" value="1"/>
</dbReference>
<dbReference type="Gene3D" id="1.10.10.1150">
    <property type="entry name" value="Coenzyme PQQ synthesis protein D (PqqD)"/>
    <property type="match status" value="1"/>
</dbReference>
<evidence type="ECO:0000256" key="1">
    <source>
        <dbReference type="ARBA" id="ARBA00004886"/>
    </source>
</evidence>
<evidence type="ECO:0000256" key="2">
    <source>
        <dbReference type="ARBA" id="ARBA00011741"/>
    </source>
</evidence>
<keyword evidence="3" id="KW-0884">PQQ biosynthesis</keyword>
<comment type="caution">
    <text evidence="4">The sequence shown here is derived from an EMBL/GenBank/DDBJ whole genome shotgun (WGS) entry which is preliminary data.</text>
</comment>
<dbReference type="EMBL" id="JAGINU010000001">
    <property type="protein sequence ID" value="MBP2369601.1"/>
    <property type="molecule type" value="Genomic_DNA"/>
</dbReference>
<dbReference type="InterPro" id="IPR008792">
    <property type="entry name" value="PQQD"/>
</dbReference>
<protein>
    <submittedName>
        <fullName evidence="4">Pyrroloquinoline quinone biosynthesis protein D</fullName>
    </submittedName>
</protein>
<comment type="pathway">
    <text evidence="1">Cofactor biosynthesis; pyrroloquinoline quinone biosynthesis.</text>
</comment>
<name>A0ABS4W067_9PSEU</name>
<evidence type="ECO:0000256" key="3">
    <source>
        <dbReference type="ARBA" id="ARBA00022905"/>
    </source>
</evidence>
<dbReference type="InterPro" id="IPR041881">
    <property type="entry name" value="PqqD_sf"/>
</dbReference>
<reference evidence="4 5" key="1">
    <citation type="submission" date="2021-03" db="EMBL/GenBank/DDBJ databases">
        <title>Sequencing the genomes of 1000 actinobacteria strains.</title>
        <authorList>
            <person name="Klenk H.-P."/>
        </authorList>
    </citation>
    <scope>NUCLEOTIDE SEQUENCE [LARGE SCALE GENOMIC DNA]</scope>
    <source>
        <strain evidence="4 5">DSM 45256</strain>
    </source>
</reference>
<dbReference type="Proteomes" id="UP001519295">
    <property type="component" value="Unassembled WGS sequence"/>
</dbReference>
<accession>A0ABS4W067</accession>
<comment type="subunit">
    <text evidence="2">Monomer. Interacts with PqqE.</text>
</comment>
<evidence type="ECO:0000313" key="5">
    <source>
        <dbReference type="Proteomes" id="UP001519295"/>
    </source>
</evidence>
<organism evidence="4 5">
    <name type="scientific">Pseudonocardia parietis</name>
    <dbReference type="NCBI Taxonomy" id="570936"/>
    <lineage>
        <taxon>Bacteria</taxon>
        <taxon>Bacillati</taxon>
        <taxon>Actinomycetota</taxon>
        <taxon>Actinomycetes</taxon>
        <taxon>Pseudonocardiales</taxon>
        <taxon>Pseudonocardiaceae</taxon>
        <taxon>Pseudonocardia</taxon>
    </lineage>
</organism>